<dbReference type="GO" id="GO:0006659">
    <property type="term" value="P:phosphatidylserine biosynthetic process"/>
    <property type="evidence" value="ECO:0007669"/>
    <property type="project" value="UniProtKB-UniRule"/>
</dbReference>
<dbReference type="InterPro" id="IPR004277">
    <property type="entry name" value="PSS"/>
</dbReference>
<feature type="transmembrane region" description="Helical" evidence="12">
    <location>
        <begin position="163"/>
        <end position="183"/>
    </location>
</feature>
<dbReference type="GO" id="GO:0106245">
    <property type="term" value="F:L-serine-phosphatidylethanolamine phosphatidyltransferase activity"/>
    <property type="evidence" value="ECO:0007669"/>
    <property type="project" value="InterPro"/>
</dbReference>
<accession>A0A8T0J7P6</accession>
<evidence type="ECO:0000256" key="3">
    <source>
        <dbReference type="ARBA" id="ARBA00022516"/>
    </source>
</evidence>
<dbReference type="Pfam" id="PF03034">
    <property type="entry name" value="PSS"/>
    <property type="match status" value="1"/>
</dbReference>
<protein>
    <recommendedName>
        <fullName evidence="12">CDP-diacylglycerol--serine O-phosphatidyltransferase</fullName>
        <ecNumber evidence="12">2.7.8.8</ecNumber>
    </recommendedName>
    <alternativeName>
        <fullName evidence="12">Phosphatidylserine synthase</fullName>
    </alternativeName>
</protein>
<keyword evidence="9 12" id="KW-0472">Membrane</keyword>
<keyword evidence="5 12" id="KW-0812">Transmembrane</keyword>
<dbReference type="GO" id="GO:0003882">
    <property type="term" value="F:CDP-diacylglycerol-serine O-phosphatidyltransferase activity"/>
    <property type="evidence" value="ECO:0007669"/>
    <property type="project" value="UniProtKB-UniRule"/>
</dbReference>
<evidence type="ECO:0000256" key="11">
    <source>
        <dbReference type="ARBA" id="ARBA00023264"/>
    </source>
</evidence>
<comment type="similarity">
    <text evidence="12">Belongs to the CDP-alcohol phosphatidyltransferase class-I family.</text>
</comment>
<dbReference type="GO" id="GO:0005789">
    <property type="term" value="C:endoplasmic reticulum membrane"/>
    <property type="evidence" value="ECO:0007669"/>
    <property type="project" value="UniProtKB-SubCell"/>
</dbReference>
<reference evidence="13" key="1">
    <citation type="submission" date="2020-06" db="EMBL/GenBank/DDBJ databases">
        <title>WGS assembly of Ceratodon purpureus strain R40.</title>
        <authorList>
            <person name="Carey S.B."/>
            <person name="Jenkins J."/>
            <person name="Shu S."/>
            <person name="Lovell J.T."/>
            <person name="Sreedasyam A."/>
            <person name="Maumus F."/>
            <person name="Tiley G.P."/>
            <person name="Fernandez-Pozo N."/>
            <person name="Barry K."/>
            <person name="Chen C."/>
            <person name="Wang M."/>
            <person name="Lipzen A."/>
            <person name="Daum C."/>
            <person name="Saski C.A."/>
            <person name="Payton A.C."/>
            <person name="Mcbreen J.C."/>
            <person name="Conrad R.E."/>
            <person name="Kollar L.M."/>
            <person name="Olsson S."/>
            <person name="Huttunen S."/>
            <person name="Landis J.B."/>
            <person name="Wickett N.J."/>
            <person name="Johnson M.G."/>
            <person name="Rensing S.A."/>
            <person name="Grimwood J."/>
            <person name="Schmutz J."/>
            <person name="Mcdaniel S.F."/>
        </authorList>
    </citation>
    <scope>NUCLEOTIDE SEQUENCE</scope>
    <source>
        <strain evidence="13">R40</strain>
    </source>
</reference>
<name>A0A8T0J7P6_CERPU</name>
<evidence type="ECO:0000256" key="7">
    <source>
        <dbReference type="ARBA" id="ARBA00022989"/>
    </source>
</evidence>
<keyword evidence="6 12" id="KW-0256">Endoplasmic reticulum</keyword>
<feature type="transmembrane region" description="Helical" evidence="12">
    <location>
        <begin position="65"/>
        <end position="84"/>
    </location>
</feature>
<dbReference type="Proteomes" id="UP000822688">
    <property type="component" value="Chromosome 1"/>
</dbReference>
<evidence type="ECO:0000313" key="14">
    <source>
        <dbReference type="Proteomes" id="UP000822688"/>
    </source>
</evidence>
<dbReference type="AlphaFoldDB" id="A0A8T0J7P6"/>
<organism evidence="13 14">
    <name type="scientific">Ceratodon purpureus</name>
    <name type="common">Fire moss</name>
    <name type="synonym">Dicranum purpureum</name>
    <dbReference type="NCBI Taxonomy" id="3225"/>
    <lineage>
        <taxon>Eukaryota</taxon>
        <taxon>Viridiplantae</taxon>
        <taxon>Streptophyta</taxon>
        <taxon>Embryophyta</taxon>
        <taxon>Bryophyta</taxon>
        <taxon>Bryophytina</taxon>
        <taxon>Bryopsida</taxon>
        <taxon>Dicranidae</taxon>
        <taxon>Pseudoditrichales</taxon>
        <taxon>Ditrichaceae</taxon>
        <taxon>Ceratodon</taxon>
    </lineage>
</organism>
<comment type="pathway">
    <text evidence="2">Lipid metabolism.</text>
</comment>
<proteinExistence type="inferred from homology"/>
<gene>
    <name evidence="13" type="ORF">KC19_1G126800</name>
</gene>
<feature type="transmembrane region" description="Helical" evidence="12">
    <location>
        <begin position="129"/>
        <end position="151"/>
    </location>
</feature>
<dbReference type="EMBL" id="CM026421">
    <property type="protein sequence ID" value="KAG0590791.1"/>
    <property type="molecule type" value="Genomic_DNA"/>
</dbReference>
<evidence type="ECO:0000256" key="8">
    <source>
        <dbReference type="ARBA" id="ARBA00023098"/>
    </source>
</evidence>
<feature type="transmembrane region" description="Helical" evidence="12">
    <location>
        <begin position="90"/>
        <end position="108"/>
    </location>
</feature>
<comment type="caution">
    <text evidence="13">The sequence shown here is derived from an EMBL/GenBank/DDBJ whole genome shotgun (WGS) entry which is preliminary data.</text>
</comment>
<comment type="pathway">
    <text evidence="12">Phospholipid metabolism; phosphatidylethanolamine biosynthesis; phosphatidylethanolamine from CDP-diacylglycerol: step 1/2.</text>
</comment>
<evidence type="ECO:0000256" key="4">
    <source>
        <dbReference type="ARBA" id="ARBA00022679"/>
    </source>
</evidence>
<dbReference type="EC" id="2.7.8.8" evidence="12"/>
<evidence type="ECO:0000256" key="10">
    <source>
        <dbReference type="ARBA" id="ARBA00023209"/>
    </source>
</evidence>
<keyword evidence="3 12" id="KW-0444">Lipid biosynthesis</keyword>
<comment type="function">
    <text evidence="12">Catalyzes a base-exchange reaction in which the polar head group of phosphatidylethanolamine (PE) is replaced by L-serine.</text>
</comment>
<evidence type="ECO:0000256" key="5">
    <source>
        <dbReference type="ARBA" id="ARBA00022692"/>
    </source>
</evidence>
<evidence type="ECO:0000256" key="12">
    <source>
        <dbReference type="RuleBase" id="RU368094"/>
    </source>
</evidence>
<dbReference type="OrthoDB" id="10265393at2759"/>
<evidence type="ECO:0000313" key="13">
    <source>
        <dbReference type="EMBL" id="KAG0590791.1"/>
    </source>
</evidence>
<dbReference type="PANTHER" id="PTHR15362">
    <property type="entry name" value="PHOSPHATIDYLINOSITOL SYNTHASE"/>
    <property type="match status" value="1"/>
</dbReference>
<dbReference type="PANTHER" id="PTHR15362:SF7">
    <property type="entry name" value="PHOSPHATIDYLSERINE SYNTHASE 2"/>
    <property type="match status" value="1"/>
</dbReference>
<comment type="caution">
    <text evidence="12">Lacks conserved residue(s) required for the propagation of feature annotation.</text>
</comment>
<evidence type="ECO:0000256" key="1">
    <source>
        <dbReference type="ARBA" id="ARBA00004477"/>
    </source>
</evidence>
<evidence type="ECO:0000256" key="2">
    <source>
        <dbReference type="ARBA" id="ARBA00005189"/>
    </source>
</evidence>
<evidence type="ECO:0000256" key="6">
    <source>
        <dbReference type="ARBA" id="ARBA00022824"/>
    </source>
</evidence>
<keyword evidence="11 12" id="KW-1208">Phospholipid metabolism</keyword>
<keyword evidence="7 12" id="KW-1133">Transmembrane helix</keyword>
<comment type="catalytic activity">
    <reaction evidence="12">
        <text>a CDP-1,2-diacyl-sn-glycerol + L-serine = a 1,2-diacyl-sn-glycero-3-phospho-L-serine + CMP + H(+)</text>
        <dbReference type="Rhea" id="RHEA:16913"/>
        <dbReference type="ChEBI" id="CHEBI:15378"/>
        <dbReference type="ChEBI" id="CHEBI:33384"/>
        <dbReference type="ChEBI" id="CHEBI:57262"/>
        <dbReference type="ChEBI" id="CHEBI:58332"/>
        <dbReference type="ChEBI" id="CHEBI:60377"/>
        <dbReference type="EC" id="2.7.8.8"/>
    </reaction>
</comment>
<keyword evidence="8 12" id="KW-0443">Lipid metabolism</keyword>
<comment type="subcellular location">
    <subcellularLocation>
        <location evidence="1 12">Endoplasmic reticulum membrane</location>
        <topology evidence="1 12">Multi-pass membrane protein</topology>
    </subcellularLocation>
</comment>
<keyword evidence="10 12" id="KW-0594">Phospholipid biosynthesis</keyword>
<keyword evidence="4 12" id="KW-0808">Transferase</keyword>
<keyword evidence="14" id="KW-1185">Reference proteome</keyword>
<sequence length="206" mass="23746">MLTSTCSGIWSGMKTVKYFDGKTYNWVGVSQQKSLYGKVKRTLGQFTPSYWDKDEWNVLKGPLRFLQVLGLFVVIEVVEVMGFFLKYILWIPPANALVTYRLALWWLIANPAIREYNVFLQTRAPVKKLGAFCWLAVCIAIMETLICIKFGRGLFNNPVPKKVIWFWSVITLGLVLFLGGWTYKSYKDSKEARKKKSTNTKTNKSM</sequence>
<evidence type="ECO:0000256" key="9">
    <source>
        <dbReference type="ARBA" id="ARBA00023136"/>
    </source>
</evidence>